<dbReference type="PANTHER" id="PTHR26379">
    <property type="entry name" value="BTB/POZ AND MATH DOMAIN-CONTAINING PROTEIN 1"/>
    <property type="match status" value="1"/>
</dbReference>
<evidence type="ECO:0000256" key="2">
    <source>
        <dbReference type="SAM" id="MobiDB-lite"/>
    </source>
</evidence>
<feature type="non-terminal residue" evidence="4">
    <location>
        <position position="1"/>
    </location>
</feature>
<dbReference type="AlphaFoldDB" id="A0A5J9W3L7"/>
<evidence type="ECO:0000313" key="5">
    <source>
        <dbReference type="Proteomes" id="UP000324897"/>
    </source>
</evidence>
<feature type="domain" description="BTB" evidence="3">
    <location>
        <begin position="9"/>
        <end position="64"/>
    </location>
</feature>
<gene>
    <name evidence="4" type="ORF">EJB05_08963</name>
</gene>
<protein>
    <recommendedName>
        <fullName evidence="3">BTB domain-containing protein</fullName>
    </recommendedName>
</protein>
<dbReference type="Proteomes" id="UP000324897">
    <property type="component" value="Unassembled WGS sequence"/>
</dbReference>
<dbReference type="Gramene" id="TVU42551">
    <property type="protein sequence ID" value="TVU42551"/>
    <property type="gene ID" value="EJB05_08963"/>
</dbReference>
<comment type="caution">
    <text evidence="4">The sequence shown here is derived from an EMBL/GenBank/DDBJ whole genome shotgun (WGS) entry which is preliminary data.</text>
</comment>
<dbReference type="InterPro" id="IPR045005">
    <property type="entry name" value="BPM1-6"/>
</dbReference>
<dbReference type="Gene3D" id="3.30.710.10">
    <property type="entry name" value="Potassium Channel Kv1.1, Chain A"/>
    <property type="match status" value="1"/>
</dbReference>
<feature type="region of interest" description="Disordered" evidence="2">
    <location>
        <begin position="100"/>
        <end position="133"/>
    </location>
</feature>
<keyword evidence="5" id="KW-1185">Reference proteome</keyword>
<organism evidence="4 5">
    <name type="scientific">Eragrostis curvula</name>
    <name type="common">weeping love grass</name>
    <dbReference type="NCBI Taxonomy" id="38414"/>
    <lineage>
        <taxon>Eukaryota</taxon>
        <taxon>Viridiplantae</taxon>
        <taxon>Streptophyta</taxon>
        <taxon>Embryophyta</taxon>
        <taxon>Tracheophyta</taxon>
        <taxon>Spermatophyta</taxon>
        <taxon>Magnoliopsida</taxon>
        <taxon>Liliopsida</taxon>
        <taxon>Poales</taxon>
        <taxon>Poaceae</taxon>
        <taxon>PACMAD clade</taxon>
        <taxon>Chloridoideae</taxon>
        <taxon>Eragrostideae</taxon>
        <taxon>Eragrostidinae</taxon>
        <taxon>Eragrostis</taxon>
    </lineage>
</organism>
<dbReference type="GO" id="GO:0016567">
    <property type="term" value="P:protein ubiquitination"/>
    <property type="evidence" value="ECO:0007669"/>
    <property type="project" value="InterPro"/>
</dbReference>
<dbReference type="OrthoDB" id="10589848at2759"/>
<dbReference type="PANTHER" id="PTHR26379:SF187">
    <property type="entry name" value="OS07G0655300 PROTEIN"/>
    <property type="match status" value="1"/>
</dbReference>
<dbReference type="InterPro" id="IPR011333">
    <property type="entry name" value="SKP1/BTB/POZ_sf"/>
</dbReference>
<name>A0A5J9W3L7_9POAL</name>
<dbReference type="EMBL" id="RWGY01000005">
    <property type="protein sequence ID" value="TVU42551.1"/>
    <property type="molecule type" value="Genomic_DNA"/>
</dbReference>
<evidence type="ECO:0000256" key="1">
    <source>
        <dbReference type="ARBA" id="ARBA00004906"/>
    </source>
</evidence>
<sequence>MLFRLEASRVFKALLHFIYNNSLNIMDDIEGEDIREIVKHLLVAAYRYAMERLKLICEQTLSKRLSAENVAFRCTVVVMHVDVVISCSVVPRSGGVAVAQETGNHEGLPDQQQQNSEYTMREAPQKGPPPQHN</sequence>
<dbReference type="Pfam" id="PF00651">
    <property type="entry name" value="BTB"/>
    <property type="match status" value="1"/>
</dbReference>
<evidence type="ECO:0000259" key="3">
    <source>
        <dbReference type="Pfam" id="PF00651"/>
    </source>
</evidence>
<proteinExistence type="predicted"/>
<reference evidence="4 5" key="1">
    <citation type="journal article" date="2019" name="Sci. Rep.">
        <title>A high-quality genome of Eragrostis curvula grass provides insights into Poaceae evolution and supports new strategies to enhance forage quality.</title>
        <authorList>
            <person name="Carballo J."/>
            <person name="Santos B.A.C.M."/>
            <person name="Zappacosta D."/>
            <person name="Garbus I."/>
            <person name="Selva J.P."/>
            <person name="Gallo C.A."/>
            <person name="Diaz A."/>
            <person name="Albertini E."/>
            <person name="Caccamo M."/>
            <person name="Echenique V."/>
        </authorList>
    </citation>
    <scope>NUCLEOTIDE SEQUENCE [LARGE SCALE GENOMIC DNA]</scope>
    <source>
        <strain evidence="5">cv. Victoria</strain>
        <tissue evidence="4">Leaf</tissue>
    </source>
</reference>
<comment type="pathway">
    <text evidence="1">Protein modification; protein ubiquitination.</text>
</comment>
<accession>A0A5J9W3L7</accession>
<dbReference type="InterPro" id="IPR000210">
    <property type="entry name" value="BTB/POZ_dom"/>
</dbReference>
<dbReference type="SUPFAM" id="SSF54695">
    <property type="entry name" value="POZ domain"/>
    <property type="match status" value="1"/>
</dbReference>
<evidence type="ECO:0000313" key="4">
    <source>
        <dbReference type="EMBL" id="TVU42551.1"/>
    </source>
</evidence>